<comment type="function">
    <text evidence="1 6">Required for the transposition of the insertion element.</text>
</comment>
<dbReference type="Proteomes" id="UP000620147">
    <property type="component" value="Unassembled WGS sequence"/>
</dbReference>
<evidence type="ECO:0000256" key="7">
    <source>
        <dbReference type="SAM" id="MobiDB-lite"/>
    </source>
</evidence>
<feature type="region of interest" description="Disordered" evidence="7">
    <location>
        <begin position="39"/>
        <end position="61"/>
    </location>
</feature>
<keyword evidence="4 6" id="KW-0238">DNA-binding</keyword>
<keyword evidence="9" id="KW-1185">Reference proteome</keyword>
<reference evidence="8 9" key="1">
    <citation type="submission" date="2020-06" db="EMBL/GenBank/DDBJ databases">
        <title>Characterization of fructooligosaccharide metabolism and fructooligosaccharide-degrading enzymes in human commensal butyrate producers.</title>
        <authorList>
            <person name="Tanno H."/>
            <person name="Fujii T."/>
            <person name="Hirano K."/>
            <person name="Maeno S."/>
            <person name="Tonozuka T."/>
            <person name="Sakamoto M."/>
            <person name="Ohkuma M."/>
            <person name="Tochio T."/>
            <person name="Endo A."/>
        </authorList>
    </citation>
    <scope>NUCLEOTIDE SEQUENCE [LARGE SCALE GENOMIC DNA]</scope>
    <source>
        <strain evidence="8 9">JCM 31056</strain>
    </source>
</reference>
<organism evidence="8 9">
    <name type="scientific">Butyricicoccus faecihominis</name>
    <dbReference type="NCBI Taxonomy" id="1712515"/>
    <lineage>
        <taxon>Bacteria</taxon>
        <taxon>Bacillati</taxon>
        <taxon>Bacillota</taxon>
        <taxon>Clostridia</taxon>
        <taxon>Eubacteriales</taxon>
        <taxon>Butyricicoccaceae</taxon>
        <taxon>Butyricicoccus</taxon>
    </lineage>
</organism>
<comment type="caution">
    <text evidence="8">The sequence shown here is derived from an EMBL/GenBank/DDBJ whole genome shotgun (WGS) entry which is preliminary data.</text>
</comment>
<dbReference type="Pfam" id="PF00872">
    <property type="entry name" value="Transposase_mut"/>
    <property type="match status" value="1"/>
</dbReference>
<dbReference type="PANTHER" id="PTHR33217">
    <property type="entry name" value="TRANSPOSASE FOR INSERTION SEQUENCE ELEMENT IS1081"/>
    <property type="match status" value="1"/>
</dbReference>
<sequence>MSERIVQLNEEIIKGKNKELVRSSVEETRNELLEKETGSLTQAARYERSEARQGYRSGHYDRNLTTASGDVTLHVPHLKGVSFETAIIERYRRRESSVEEALIEMYLAGVFPCTG</sequence>
<proteinExistence type="inferred from homology"/>
<keyword evidence="5 6" id="KW-0233">DNA recombination</keyword>
<keyword evidence="6" id="KW-0814">Transposable element</keyword>
<evidence type="ECO:0000256" key="5">
    <source>
        <dbReference type="ARBA" id="ARBA00023172"/>
    </source>
</evidence>
<evidence type="ECO:0000256" key="6">
    <source>
        <dbReference type="RuleBase" id="RU365089"/>
    </source>
</evidence>
<protein>
    <recommendedName>
        <fullName evidence="6">Mutator family transposase</fullName>
    </recommendedName>
</protein>
<keyword evidence="3 6" id="KW-0815">Transposition</keyword>
<feature type="compositionally biased region" description="Basic and acidic residues" evidence="7">
    <location>
        <begin position="45"/>
        <end position="61"/>
    </location>
</feature>
<evidence type="ECO:0000256" key="4">
    <source>
        <dbReference type="ARBA" id="ARBA00023125"/>
    </source>
</evidence>
<evidence type="ECO:0000256" key="3">
    <source>
        <dbReference type="ARBA" id="ARBA00022578"/>
    </source>
</evidence>
<evidence type="ECO:0000313" key="9">
    <source>
        <dbReference type="Proteomes" id="UP000620147"/>
    </source>
</evidence>
<evidence type="ECO:0000256" key="2">
    <source>
        <dbReference type="ARBA" id="ARBA00010961"/>
    </source>
</evidence>
<dbReference type="PANTHER" id="PTHR33217:SF7">
    <property type="entry name" value="TRANSPOSASE FOR INSERTION SEQUENCE ELEMENT IS1081"/>
    <property type="match status" value="1"/>
</dbReference>
<evidence type="ECO:0000256" key="1">
    <source>
        <dbReference type="ARBA" id="ARBA00002190"/>
    </source>
</evidence>
<evidence type="ECO:0000313" key="8">
    <source>
        <dbReference type="EMBL" id="GFO87277.1"/>
    </source>
</evidence>
<gene>
    <name evidence="8" type="ORF">BUFA31_04410</name>
</gene>
<accession>A0ABQ1DX30</accession>
<dbReference type="InterPro" id="IPR001207">
    <property type="entry name" value="Transposase_mutator"/>
</dbReference>
<comment type="similarity">
    <text evidence="2 6">Belongs to the transposase mutator family.</text>
</comment>
<name>A0ABQ1DX30_9FIRM</name>
<dbReference type="EMBL" id="BLYJ01000004">
    <property type="protein sequence ID" value="GFO87277.1"/>
    <property type="molecule type" value="Genomic_DNA"/>
</dbReference>